<dbReference type="AlphaFoldDB" id="A0A6I4P6X4"/>
<dbReference type="GO" id="GO:0050660">
    <property type="term" value="F:flavin adenine dinucleotide binding"/>
    <property type="evidence" value="ECO:0007669"/>
    <property type="project" value="InterPro"/>
</dbReference>
<evidence type="ECO:0000313" key="12">
    <source>
        <dbReference type="Proteomes" id="UP000438182"/>
    </source>
</evidence>
<gene>
    <name evidence="11" type="ORF">GB864_12910</name>
</gene>
<comment type="subunit">
    <text evidence="3">Homodimer.</text>
</comment>
<keyword evidence="12" id="KW-1185">Reference proteome</keyword>
<dbReference type="PANTHER" id="PTHR48083">
    <property type="entry name" value="MEDIUM-CHAIN SPECIFIC ACYL-COA DEHYDROGENASE, MITOCHONDRIAL-RELATED"/>
    <property type="match status" value="1"/>
</dbReference>
<protein>
    <submittedName>
        <fullName evidence="11">Acyl-CoA dehydrogenase</fullName>
    </submittedName>
</protein>
<dbReference type="GO" id="GO:0003995">
    <property type="term" value="F:acyl-CoA dehydrogenase activity"/>
    <property type="evidence" value="ECO:0007669"/>
    <property type="project" value="InterPro"/>
</dbReference>
<dbReference type="InterPro" id="IPR036250">
    <property type="entry name" value="AcylCo_DH-like_C"/>
</dbReference>
<comment type="caution">
    <text evidence="11">The sequence shown here is derived from an EMBL/GenBank/DDBJ whole genome shotgun (WGS) entry which is preliminary data.</text>
</comment>
<accession>A0A6I4P6X4</accession>
<keyword evidence="6 7" id="KW-0560">Oxidoreductase</keyword>
<dbReference type="Pfam" id="PF02770">
    <property type="entry name" value="Acyl-CoA_dh_M"/>
    <property type="match status" value="1"/>
</dbReference>
<dbReference type="EMBL" id="WSTA01000061">
    <property type="protein sequence ID" value="MWB99444.1"/>
    <property type="molecule type" value="Genomic_DNA"/>
</dbReference>
<dbReference type="SUPFAM" id="SSF47203">
    <property type="entry name" value="Acyl-CoA dehydrogenase C-terminal domain-like"/>
    <property type="match status" value="1"/>
</dbReference>
<evidence type="ECO:0000256" key="3">
    <source>
        <dbReference type="ARBA" id="ARBA00011738"/>
    </source>
</evidence>
<feature type="domain" description="Acyl-CoA dehydrogenase/oxidase C-terminal" evidence="8">
    <location>
        <begin position="245"/>
        <end position="396"/>
    </location>
</feature>
<dbReference type="InterPro" id="IPR037069">
    <property type="entry name" value="AcylCoA_DH/ox_N_sf"/>
</dbReference>
<reference evidence="11 12" key="1">
    <citation type="submission" date="2019-12" db="EMBL/GenBank/DDBJ databases">
        <authorList>
            <person name="Kim Y.S."/>
        </authorList>
    </citation>
    <scope>NUCLEOTIDE SEQUENCE [LARGE SCALE GENOMIC DNA]</scope>
    <source>
        <strain evidence="11 12">MMS17-SY077</strain>
    </source>
</reference>
<dbReference type="PROSITE" id="PS00073">
    <property type="entry name" value="ACYL_COA_DH_2"/>
    <property type="match status" value="1"/>
</dbReference>
<evidence type="ECO:0000256" key="4">
    <source>
        <dbReference type="ARBA" id="ARBA00022630"/>
    </source>
</evidence>
<dbReference type="Pfam" id="PF02771">
    <property type="entry name" value="Acyl-CoA_dh_N"/>
    <property type="match status" value="1"/>
</dbReference>
<dbReference type="InterPro" id="IPR009100">
    <property type="entry name" value="AcylCoA_DH/oxidase_NM_dom_sf"/>
</dbReference>
<keyword evidence="4 7" id="KW-0285">Flavoprotein</keyword>
<dbReference type="InterPro" id="IPR013786">
    <property type="entry name" value="AcylCoA_DH/ox_N"/>
</dbReference>
<comment type="cofactor">
    <cofactor evidence="1 7">
        <name>FAD</name>
        <dbReference type="ChEBI" id="CHEBI:57692"/>
    </cofactor>
</comment>
<dbReference type="SUPFAM" id="SSF56645">
    <property type="entry name" value="Acyl-CoA dehydrogenase NM domain-like"/>
    <property type="match status" value="1"/>
</dbReference>
<evidence type="ECO:0000256" key="2">
    <source>
        <dbReference type="ARBA" id="ARBA00009347"/>
    </source>
</evidence>
<dbReference type="Gene3D" id="1.20.140.10">
    <property type="entry name" value="Butyryl-CoA Dehydrogenase, subunit A, domain 3"/>
    <property type="match status" value="1"/>
</dbReference>
<dbReference type="GO" id="GO:0033539">
    <property type="term" value="P:fatty acid beta-oxidation using acyl-CoA dehydrogenase"/>
    <property type="evidence" value="ECO:0007669"/>
    <property type="project" value="TreeGrafter"/>
</dbReference>
<dbReference type="PANTHER" id="PTHR48083:SF13">
    <property type="entry name" value="ACYL-COA DEHYDROGENASE FAMILY MEMBER 11"/>
    <property type="match status" value="1"/>
</dbReference>
<evidence type="ECO:0000256" key="7">
    <source>
        <dbReference type="RuleBase" id="RU362125"/>
    </source>
</evidence>
<name>A0A6I4P6X4_9MICO</name>
<keyword evidence="5 7" id="KW-0274">FAD</keyword>
<evidence type="ECO:0000256" key="5">
    <source>
        <dbReference type="ARBA" id="ARBA00022827"/>
    </source>
</evidence>
<feature type="domain" description="Acyl-CoA oxidase/dehydrogenase middle" evidence="9">
    <location>
        <begin position="133"/>
        <end position="214"/>
    </location>
</feature>
<comment type="similarity">
    <text evidence="2 7">Belongs to the acyl-CoA dehydrogenase family.</text>
</comment>
<evidence type="ECO:0000256" key="1">
    <source>
        <dbReference type="ARBA" id="ARBA00001974"/>
    </source>
</evidence>
<evidence type="ECO:0000256" key="6">
    <source>
        <dbReference type="ARBA" id="ARBA00023002"/>
    </source>
</evidence>
<dbReference type="InterPro" id="IPR050741">
    <property type="entry name" value="Acyl-CoA_dehydrogenase"/>
</dbReference>
<evidence type="ECO:0000313" key="11">
    <source>
        <dbReference type="EMBL" id="MWB99444.1"/>
    </source>
</evidence>
<dbReference type="CDD" id="cd00567">
    <property type="entry name" value="ACAD"/>
    <property type="match status" value="1"/>
</dbReference>
<evidence type="ECO:0000259" key="10">
    <source>
        <dbReference type="Pfam" id="PF02771"/>
    </source>
</evidence>
<dbReference type="InterPro" id="IPR006089">
    <property type="entry name" value="Acyl-CoA_DH_CS"/>
</dbReference>
<dbReference type="InterPro" id="IPR046373">
    <property type="entry name" value="Acyl-CoA_Oxase/DH_mid-dom_sf"/>
</dbReference>
<evidence type="ECO:0000259" key="8">
    <source>
        <dbReference type="Pfam" id="PF00441"/>
    </source>
</evidence>
<dbReference type="InterPro" id="IPR006091">
    <property type="entry name" value="Acyl-CoA_Oxase/DH_mid-dom"/>
</dbReference>
<organism evidence="11 12">
    <name type="scientific">Agromyces seonyuensis</name>
    <dbReference type="NCBI Taxonomy" id="2662446"/>
    <lineage>
        <taxon>Bacteria</taxon>
        <taxon>Bacillati</taxon>
        <taxon>Actinomycetota</taxon>
        <taxon>Actinomycetes</taxon>
        <taxon>Micrococcales</taxon>
        <taxon>Microbacteriaceae</taxon>
        <taxon>Agromyces</taxon>
    </lineage>
</organism>
<dbReference type="Gene3D" id="2.40.110.10">
    <property type="entry name" value="Butyryl-CoA Dehydrogenase, subunit A, domain 2"/>
    <property type="match status" value="1"/>
</dbReference>
<dbReference type="InterPro" id="IPR009075">
    <property type="entry name" value="AcylCo_DH/oxidase_C"/>
</dbReference>
<dbReference type="GO" id="GO:0005737">
    <property type="term" value="C:cytoplasm"/>
    <property type="evidence" value="ECO:0007669"/>
    <property type="project" value="TreeGrafter"/>
</dbReference>
<sequence>MSDEQTTARALVARVRDFVRDTVIPVETEHAGIVHSPDRDPAVEVALRAELQAAARSAGLSVPQLPVDWGGRGLDHRAQADVFEAAGYSLFGPLALNIAAPDEGNMHLLLHAASDAQRERWLRPLAAGGIHSAFAMTEPPPGAGSDPRALATRAERVAGGWRIDGDKWFITGARGAGLVIVLARTAGEPGDAGGATMFLVPGDAPGLTIERDVRTLDTGLFGGHSVVRFDGVVVDEEAVLGEVDGGFAAAQVRLAPARLTHCMRWLGLAGRAHDLAVGHVTGRRAFGSAIADLGLAQQHLADNEIDLAAARAIIRETALVLDEGGDTGGRAGTASSIAKTFVAEAVGRVVDRSVQLAGGQGVSEELLLARYWREVRPFRIYDGSSETHRWSIAQRAVRAYRKGLRHDLPD</sequence>
<dbReference type="Pfam" id="PF00441">
    <property type="entry name" value="Acyl-CoA_dh_1"/>
    <property type="match status" value="1"/>
</dbReference>
<feature type="domain" description="Acyl-CoA dehydrogenase/oxidase N-terminal" evidence="10">
    <location>
        <begin position="8"/>
        <end position="128"/>
    </location>
</feature>
<dbReference type="Gene3D" id="1.10.540.10">
    <property type="entry name" value="Acyl-CoA dehydrogenase/oxidase, N-terminal domain"/>
    <property type="match status" value="1"/>
</dbReference>
<dbReference type="RefSeq" id="WP_160425692.1">
    <property type="nucleotide sequence ID" value="NZ_WSTA01000061.1"/>
</dbReference>
<dbReference type="Proteomes" id="UP000438182">
    <property type="component" value="Unassembled WGS sequence"/>
</dbReference>
<proteinExistence type="inferred from homology"/>
<evidence type="ECO:0000259" key="9">
    <source>
        <dbReference type="Pfam" id="PF02770"/>
    </source>
</evidence>